<evidence type="ECO:0000256" key="19">
    <source>
        <dbReference type="HAMAP-Rule" id="MF_00037"/>
    </source>
</evidence>
<dbReference type="PANTHER" id="PTHR21071">
    <property type="entry name" value="UDP-N-ACETYLENOLPYRUVOYLGLUCOSAMINE REDUCTASE"/>
    <property type="match status" value="1"/>
</dbReference>
<dbReference type="InterPro" id="IPR016169">
    <property type="entry name" value="FAD-bd_PCMH_sub2"/>
</dbReference>
<keyword evidence="15 19" id="KW-0131">Cell cycle</keyword>
<dbReference type="InterPro" id="IPR036318">
    <property type="entry name" value="FAD-bd_PCMH-like_sf"/>
</dbReference>
<accession>A0A4U8T0W9</accession>
<comment type="pathway">
    <text evidence="4 19">Cell wall biogenesis; peptidoglycan biosynthesis.</text>
</comment>
<dbReference type="STRING" id="1548018.LS64_04340"/>
<dbReference type="GO" id="GO:0050660">
    <property type="term" value="F:flavin adenine dinucleotide binding"/>
    <property type="evidence" value="ECO:0007669"/>
    <property type="project" value="InterPro"/>
</dbReference>
<evidence type="ECO:0000256" key="3">
    <source>
        <dbReference type="ARBA" id="ARBA00004496"/>
    </source>
</evidence>
<keyword evidence="10 19" id="KW-0274">FAD</keyword>
<keyword evidence="22" id="KW-1185">Reference proteome</keyword>
<feature type="domain" description="UDP-N-acetylenolpyruvoylglucosamine reductase C-terminal" evidence="20">
    <location>
        <begin position="220"/>
        <end position="309"/>
    </location>
</feature>
<comment type="subcellular location">
    <subcellularLocation>
        <location evidence="3 19">Cytoplasm</location>
    </subcellularLocation>
</comment>
<dbReference type="GO" id="GO:0071555">
    <property type="term" value="P:cell wall organization"/>
    <property type="evidence" value="ECO:0007669"/>
    <property type="project" value="UniProtKB-KW"/>
</dbReference>
<dbReference type="SUPFAM" id="SSF56194">
    <property type="entry name" value="Uridine diphospho-N-Acetylenolpyruvylglucosamine reductase, MurB, C-terminal domain"/>
    <property type="match status" value="1"/>
</dbReference>
<evidence type="ECO:0000256" key="12">
    <source>
        <dbReference type="ARBA" id="ARBA00022960"/>
    </source>
</evidence>
<dbReference type="GO" id="GO:0008360">
    <property type="term" value="P:regulation of cell shape"/>
    <property type="evidence" value="ECO:0007669"/>
    <property type="project" value="UniProtKB-KW"/>
</dbReference>
<evidence type="ECO:0000256" key="17">
    <source>
        <dbReference type="ARBA" id="ARBA00031026"/>
    </source>
</evidence>
<dbReference type="Pfam" id="PF02873">
    <property type="entry name" value="MurB_C"/>
    <property type="match status" value="1"/>
</dbReference>
<comment type="similarity">
    <text evidence="19">Belongs to the MurB family.</text>
</comment>
<dbReference type="UniPathway" id="UPA00219"/>
<evidence type="ECO:0000256" key="8">
    <source>
        <dbReference type="ARBA" id="ARBA00022618"/>
    </source>
</evidence>
<dbReference type="SUPFAM" id="SSF56176">
    <property type="entry name" value="FAD-binding/transporter-associated domain-like"/>
    <property type="match status" value="1"/>
</dbReference>
<reference evidence="21 22" key="1">
    <citation type="journal article" date="2014" name="Genome Announc.">
        <title>Draft genome sequences of eight enterohepatic helicobacter species isolated from both laboratory and wild rodents.</title>
        <authorList>
            <person name="Sheh A."/>
            <person name="Shen Z."/>
            <person name="Fox J.G."/>
        </authorList>
    </citation>
    <scope>NUCLEOTIDE SEQUENCE [LARGE SCALE GENOMIC DNA]</scope>
    <source>
        <strain evidence="21 22">MIT 97-6194</strain>
    </source>
</reference>
<dbReference type="Gene3D" id="3.90.78.10">
    <property type="entry name" value="UDP-N-acetylenolpyruvoylglucosamine reductase, C-terminal domain"/>
    <property type="match status" value="1"/>
</dbReference>
<dbReference type="EMBL" id="JRMP02000016">
    <property type="protein sequence ID" value="TLD93016.1"/>
    <property type="molecule type" value="Genomic_DNA"/>
</dbReference>
<dbReference type="Gene3D" id="3.30.465.10">
    <property type="match status" value="1"/>
</dbReference>
<evidence type="ECO:0000313" key="22">
    <source>
        <dbReference type="Proteomes" id="UP000029714"/>
    </source>
</evidence>
<feature type="active site" description="Proton donor" evidence="19">
    <location>
        <position position="234"/>
    </location>
</feature>
<dbReference type="EC" id="1.3.1.98" evidence="5 19"/>
<evidence type="ECO:0000256" key="16">
    <source>
        <dbReference type="ARBA" id="ARBA00023316"/>
    </source>
</evidence>
<evidence type="ECO:0000259" key="20">
    <source>
        <dbReference type="Pfam" id="PF02873"/>
    </source>
</evidence>
<feature type="active site" evidence="19">
    <location>
        <position position="306"/>
    </location>
</feature>
<dbReference type="GO" id="GO:0009252">
    <property type="term" value="P:peptidoglycan biosynthetic process"/>
    <property type="evidence" value="ECO:0007669"/>
    <property type="project" value="UniProtKB-UniRule"/>
</dbReference>
<evidence type="ECO:0000256" key="9">
    <source>
        <dbReference type="ARBA" id="ARBA00022630"/>
    </source>
</evidence>
<evidence type="ECO:0000256" key="18">
    <source>
        <dbReference type="ARBA" id="ARBA00048914"/>
    </source>
</evidence>
<keyword evidence="11 19" id="KW-0521">NADP</keyword>
<dbReference type="GO" id="GO:0008762">
    <property type="term" value="F:UDP-N-acetylmuramate dehydrogenase activity"/>
    <property type="evidence" value="ECO:0007669"/>
    <property type="project" value="UniProtKB-UniRule"/>
</dbReference>
<evidence type="ECO:0000256" key="5">
    <source>
        <dbReference type="ARBA" id="ARBA00012518"/>
    </source>
</evidence>
<gene>
    <name evidence="19" type="primary">murB</name>
    <name evidence="21" type="ORF">LS64_009285</name>
</gene>
<dbReference type="GO" id="GO:0051301">
    <property type="term" value="P:cell division"/>
    <property type="evidence" value="ECO:0007669"/>
    <property type="project" value="UniProtKB-KW"/>
</dbReference>
<dbReference type="PANTHER" id="PTHR21071:SF4">
    <property type="entry name" value="UDP-N-ACETYLENOLPYRUVOYLGLUCOSAMINE REDUCTASE"/>
    <property type="match status" value="1"/>
</dbReference>
<evidence type="ECO:0000256" key="15">
    <source>
        <dbReference type="ARBA" id="ARBA00023306"/>
    </source>
</evidence>
<dbReference type="InterPro" id="IPR011601">
    <property type="entry name" value="MurB_C"/>
</dbReference>
<evidence type="ECO:0000256" key="7">
    <source>
        <dbReference type="ARBA" id="ARBA00022490"/>
    </source>
</evidence>
<evidence type="ECO:0000256" key="2">
    <source>
        <dbReference type="ARBA" id="ARBA00003921"/>
    </source>
</evidence>
<dbReference type="Proteomes" id="UP000029714">
    <property type="component" value="Unassembled WGS sequence"/>
</dbReference>
<keyword evidence="12 19" id="KW-0133">Cell shape</keyword>
<feature type="active site" evidence="19">
    <location>
        <position position="192"/>
    </location>
</feature>
<dbReference type="NCBIfam" id="TIGR00179">
    <property type="entry name" value="murB"/>
    <property type="match status" value="1"/>
</dbReference>
<evidence type="ECO:0000256" key="10">
    <source>
        <dbReference type="ARBA" id="ARBA00022827"/>
    </source>
</evidence>
<comment type="cofactor">
    <cofactor evidence="1 19">
        <name>FAD</name>
        <dbReference type="ChEBI" id="CHEBI:57692"/>
    </cofactor>
</comment>
<evidence type="ECO:0000256" key="6">
    <source>
        <dbReference type="ARBA" id="ARBA00015188"/>
    </source>
</evidence>
<protein>
    <recommendedName>
        <fullName evidence="6 19">UDP-N-acetylenolpyruvoylglucosamine reductase</fullName>
        <ecNumber evidence="5 19">1.3.1.98</ecNumber>
    </recommendedName>
    <alternativeName>
        <fullName evidence="17 19">UDP-N-acetylmuramate dehydrogenase</fullName>
    </alternativeName>
</protein>
<keyword evidence="7 19" id="KW-0963">Cytoplasm</keyword>
<organism evidence="21 22">
    <name type="scientific">Helicobacter saguini</name>
    <dbReference type="NCBI Taxonomy" id="1548018"/>
    <lineage>
        <taxon>Bacteria</taxon>
        <taxon>Pseudomonadati</taxon>
        <taxon>Campylobacterota</taxon>
        <taxon>Epsilonproteobacteria</taxon>
        <taxon>Campylobacterales</taxon>
        <taxon>Helicobacteraceae</taxon>
        <taxon>Helicobacter</taxon>
    </lineage>
</organism>
<evidence type="ECO:0000256" key="4">
    <source>
        <dbReference type="ARBA" id="ARBA00004752"/>
    </source>
</evidence>
<keyword evidence="9 19" id="KW-0285">Flavoprotein</keyword>
<keyword evidence="13 19" id="KW-0573">Peptidoglycan synthesis</keyword>
<evidence type="ECO:0000256" key="14">
    <source>
        <dbReference type="ARBA" id="ARBA00023002"/>
    </source>
</evidence>
<reference evidence="21 22" key="2">
    <citation type="journal article" date="2016" name="Infect. Immun.">
        <title>Helicobacter saguini, a Novel Helicobacter Isolated from Cotton-Top Tamarins with Ulcerative Colitis, Has Proinflammatory Properties and Induces Typhlocolitis and Dysplasia in Gnotobiotic IL-10-/- Mice.</title>
        <authorList>
            <person name="Shen Z."/>
            <person name="Mannion A."/>
            <person name="Whary M.T."/>
            <person name="Muthupalani S."/>
            <person name="Sheh A."/>
            <person name="Feng Y."/>
            <person name="Gong G."/>
            <person name="Vandamme P."/>
            <person name="Holcombe H.R."/>
            <person name="Paster B.J."/>
            <person name="Fox J.G."/>
        </authorList>
    </citation>
    <scope>NUCLEOTIDE SEQUENCE [LARGE SCALE GENOMIC DNA]</scope>
    <source>
        <strain evidence="21 22">MIT 97-6194</strain>
    </source>
</reference>
<evidence type="ECO:0000256" key="11">
    <source>
        <dbReference type="ARBA" id="ARBA00022857"/>
    </source>
</evidence>
<dbReference type="InterPro" id="IPR003170">
    <property type="entry name" value="MurB"/>
</dbReference>
<keyword evidence="16 19" id="KW-0961">Cell wall biogenesis/degradation</keyword>
<sequence length="311" mass="34385">MCDVGGSFVNFIESSLDSKKNLESSLDILKNLPLDSNLDSKDSNVELSKNKTSIFHNKTLNFNQILQSKKISNITLDSKNFHIIGKGNNLLVAPTASNLAILSNEFNYISVLQNLDSNIIEIGATAPSVKVFLFFKKHNLQGLEFLQHLPGNIGGLCNMNAGMKSYEIANFLHSININGEWINARDAGLIYRGRESKGVIFAARFKAIKGFRNDLLESFKKMRTNQPKIASCGSCFKNPPNDYAGRLIEVVGLKGFFLNGVGFSEIHANFLVNKNVGNASFKDAINAINIAKSRVKEQFNITLECEVKICN</sequence>
<comment type="function">
    <text evidence="2 19">Cell wall formation.</text>
</comment>
<keyword evidence="8 19" id="KW-0132">Cell division</keyword>
<comment type="caution">
    <text evidence="21">The sequence shown here is derived from an EMBL/GenBank/DDBJ whole genome shotgun (WGS) entry which is preliminary data.</text>
</comment>
<evidence type="ECO:0000256" key="1">
    <source>
        <dbReference type="ARBA" id="ARBA00001974"/>
    </source>
</evidence>
<proteinExistence type="inferred from homology"/>
<dbReference type="HAMAP" id="MF_00037">
    <property type="entry name" value="MurB"/>
    <property type="match status" value="1"/>
</dbReference>
<dbReference type="NCBIfam" id="NF010479">
    <property type="entry name" value="PRK13904.1"/>
    <property type="match status" value="1"/>
</dbReference>
<evidence type="ECO:0000313" key="21">
    <source>
        <dbReference type="EMBL" id="TLD93016.1"/>
    </source>
</evidence>
<comment type="catalytic activity">
    <reaction evidence="18 19">
        <text>UDP-N-acetyl-alpha-D-muramate + NADP(+) = UDP-N-acetyl-3-O-(1-carboxyvinyl)-alpha-D-glucosamine + NADPH + H(+)</text>
        <dbReference type="Rhea" id="RHEA:12248"/>
        <dbReference type="ChEBI" id="CHEBI:15378"/>
        <dbReference type="ChEBI" id="CHEBI:57783"/>
        <dbReference type="ChEBI" id="CHEBI:58349"/>
        <dbReference type="ChEBI" id="CHEBI:68483"/>
        <dbReference type="ChEBI" id="CHEBI:70757"/>
        <dbReference type="EC" id="1.3.1.98"/>
    </reaction>
</comment>
<name>A0A4U8T0W9_9HELI</name>
<dbReference type="InterPro" id="IPR036635">
    <property type="entry name" value="MurB_C_sf"/>
</dbReference>
<evidence type="ECO:0000256" key="13">
    <source>
        <dbReference type="ARBA" id="ARBA00022984"/>
    </source>
</evidence>
<keyword evidence="14 19" id="KW-0560">Oxidoreductase</keyword>
<dbReference type="AlphaFoldDB" id="A0A4U8T0W9"/>
<dbReference type="GO" id="GO:0005829">
    <property type="term" value="C:cytosol"/>
    <property type="evidence" value="ECO:0007669"/>
    <property type="project" value="TreeGrafter"/>
</dbReference>
<dbReference type="OrthoDB" id="9804753at2"/>